<evidence type="ECO:0000256" key="1">
    <source>
        <dbReference type="ARBA" id="ARBA00009437"/>
    </source>
</evidence>
<gene>
    <name evidence="6" type="ORF">C8E03_1013</name>
    <name evidence="7" type="ORF">CG710_013415</name>
</gene>
<dbReference type="Proteomes" id="UP000247523">
    <property type="component" value="Unassembled WGS sequence"/>
</dbReference>
<name>A0A255IAB4_9FIRM</name>
<dbReference type="Proteomes" id="UP000216411">
    <property type="component" value="Unassembled WGS sequence"/>
</dbReference>
<sequence>MEQNLSLYKIFYTVAIVGNISKAAKELYISQPAISKSITKLEQNLDTVLFLRNSRGVLLTEEGQILFKYLDSAFSTISTAEEQIRRIKELDIGHITIGVSTTLCKYILLPYLQKFIEQCPHIRITIECQSTNKTLQLLEDNKIDIGLVGKPHTLKNIDFHSLGEIEDIFVATDSYINHLKMREHAEQNDLFKTATLMLLDKENMTRQYIDDYFINNNIEINNLIEISTMDLLIDFAKIGLGVACVIKDFIKEDLKNKSLIELPLEAPIQKREIGFVFSKAVSPSSSVEKFIQFYKNYNN</sequence>
<dbReference type="PANTHER" id="PTHR30126:SF64">
    <property type="entry name" value="HTH-TYPE TRANSCRIPTIONAL REGULATOR CITR"/>
    <property type="match status" value="1"/>
</dbReference>
<dbReference type="GO" id="GO:0000976">
    <property type="term" value="F:transcription cis-regulatory region binding"/>
    <property type="evidence" value="ECO:0007669"/>
    <property type="project" value="TreeGrafter"/>
</dbReference>
<proteinExistence type="inferred from homology"/>
<keyword evidence="8" id="KW-1185">Reference proteome</keyword>
<dbReference type="EMBL" id="NOKA02000030">
    <property type="protein sequence ID" value="RDY30715.1"/>
    <property type="molecule type" value="Genomic_DNA"/>
</dbReference>
<keyword evidence="3 6" id="KW-0238">DNA-binding</keyword>
<dbReference type="Gene3D" id="3.40.190.290">
    <property type="match status" value="1"/>
</dbReference>
<dbReference type="SUPFAM" id="SSF46785">
    <property type="entry name" value="Winged helix' DNA-binding domain"/>
    <property type="match status" value="1"/>
</dbReference>
<protein>
    <submittedName>
        <fullName evidence="6">DNA-binding transcriptional LysR family regulator</fullName>
    </submittedName>
    <submittedName>
        <fullName evidence="7">LysR family transcriptional regulator</fullName>
    </submittedName>
</protein>
<comment type="caution">
    <text evidence="6">The sequence shown here is derived from an EMBL/GenBank/DDBJ whole genome shotgun (WGS) entry which is preliminary data.</text>
</comment>
<evidence type="ECO:0000313" key="6">
    <source>
        <dbReference type="EMBL" id="PXV95376.1"/>
    </source>
</evidence>
<dbReference type="PANTHER" id="PTHR30126">
    <property type="entry name" value="HTH-TYPE TRANSCRIPTIONAL REGULATOR"/>
    <property type="match status" value="1"/>
</dbReference>
<dbReference type="FunFam" id="1.10.10.10:FF:000001">
    <property type="entry name" value="LysR family transcriptional regulator"/>
    <property type="match status" value="1"/>
</dbReference>
<dbReference type="Gene3D" id="1.10.10.10">
    <property type="entry name" value="Winged helix-like DNA-binding domain superfamily/Winged helix DNA-binding domain"/>
    <property type="match status" value="1"/>
</dbReference>
<evidence type="ECO:0000256" key="4">
    <source>
        <dbReference type="ARBA" id="ARBA00023163"/>
    </source>
</evidence>
<reference evidence="6 9" key="2">
    <citation type="submission" date="2018-05" db="EMBL/GenBank/DDBJ databases">
        <title>Genomic Encyclopedia of Type Strains, Phase IV (KMG-IV): sequencing the most valuable type-strain genomes for metagenomic binning, comparative biology and taxonomic classification.</title>
        <authorList>
            <person name="Goeker M."/>
        </authorList>
    </citation>
    <scope>NUCLEOTIDE SEQUENCE [LARGE SCALE GENOMIC DNA]</scope>
    <source>
        <strain evidence="6 9">DSM 28816</strain>
    </source>
</reference>
<evidence type="ECO:0000313" key="8">
    <source>
        <dbReference type="Proteomes" id="UP000216411"/>
    </source>
</evidence>
<evidence type="ECO:0000313" key="9">
    <source>
        <dbReference type="Proteomes" id="UP000247523"/>
    </source>
</evidence>
<reference evidence="7 8" key="1">
    <citation type="journal article" date="2017" name="Genome Announc.">
        <title>Draft Genome Sequence of a Sporulating and Motile Strain of Lachnotalea glycerini Isolated from Water in Quebec City, Canada.</title>
        <authorList>
            <person name="Maheux A.F."/>
            <person name="Boudreau D.K."/>
            <person name="Berube E."/>
            <person name="Boissinot M."/>
            <person name="Raymond F."/>
            <person name="Brodeur S."/>
            <person name="Corbeil J."/>
            <person name="Isabel S."/>
            <person name="Omar R.F."/>
            <person name="Bergeron M.G."/>
        </authorList>
    </citation>
    <scope>NUCLEOTIDE SEQUENCE [LARGE SCALE GENOMIC DNA]</scope>
    <source>
        <strain evidence="7 8">CCRI-19302</strain>
    </source>
</reference>
<dbReference type="InterPro" id="IPR005119">
    <property type="entry name" value="LysR_subst-bd"/>
</dbReference>
<evidence type="ECO:0000313" key="7">
    <source>
        <dbReference type="EMBL" id="RDY30715.1"/>
    </source>
</evidence>
<evidence type="ECO:0000259" key="5">
    <source>
        <dbReference type="PROSITE" id="PS50931"/>
    </source>
</evidence>
<keyword evidence="2" id="KW-0805">Transcription regulation</keyword>
<organism evidence="6 9">
    <name type="scientific">Lachnotalea glycerini</name>
    <dbReference type="NCBI Taxonomy" id="1763509"/>
    <lineage>
        <taxon>Bacteria</taxon>
        <taxon>Bacillati</taxon>
        <taxon>Bacillota</taxon>
        <taxon>Clostridia</taxon>
        <taxon>Lachnospirales</taxon>
        <taxon>Lachnospiraceae</taxon>
        <taxon>Lachnotalea</taxon>
    </lineage>
</organism>
<evidence type="ECO:0000256" key="3">
    <source>
        <dbReference type="ARBA" id="ARBA00023125"/>
    </source>
</evidence>
<dbReference type="EMBL" id="QICS01000001">
    <property type="protein sequence ID" value="PXV95376.1"/>
    <property type="molecule type" value="Genomic_DNA"/>
</dbReference>
<reference evidence="7" key="3">
    <citation type="submission" date="2018-07" db="EMBL/GenBank/DDBJ databases">
        <authorList>
            <person name="Quirk P.G."/>
            <person name="Krulwich T.A."/>
        </authorList>
    </citation>
    <scope>NUCLEOTIDE SEQUENCE</scope>
    <source>
        <strain evidence="7">CCRI-19302</strain>
    </source>
</reference>
<dbReference type="InterPro" id="IPR000847">
    <property type="entry name" value="LysR_HTH_N"/>
</dbReference>
<dbReference type="AlphaFoldDB" id="A0A255IAB4"/>
<dbReference type="PRINTS" id="PR00039">
    <property type="entry name" value="HTHLYSR"/>
</dbReference>
<feature type="domain" description="HTH lysR-type" evidence="5">
    <location>
        <begin position="1"/>
        <end position="60"/>
    </location>
</feature>
<dbReference type="OrthoDB" id="9778774at2"/>
<dbReference type="InterPro" id="IPR036390">
    <property type="entry name" value="WH_DNA-bd_sf"/>
</dbReference>
<dbReference type="SUPFAM" id="SSF53850">
    <property type="entry name" value="Periplasmic binding protein-like II"/>
    <property type="match status" value="1"/>
</dbReference>
<dbReference type="Pfam" id="PF03466">
    <property type="entry name" value="LysR_substrate"/>
    <property type="match status" value="1"/>
</dbReference>
<dbReference type="Pfam" id="PF00126">
    <property type="entry name" value="HTH_1"/>
    <property type="match status" value="1"/>
</dbReference>
<dbReference type="InterPro" id="IPR036388">
    <property type="entry name" value="WH-like_DNA-bd_sf"/>
</dbReference>
<dbReference type="CDD" id="cd05466">
    <property type="entry name" value="PBP2_LTTR_substrate"/>
    <property type="match status" value="1"/>
</dbReference>
<dbReference type="PROSITE" id="PS50931">
    <property type="entry name" value="HTH_LYSR"/>
    <property type="match status" value="1"/>
</dbReference>
<comment type="similarity">
    <text evidence="1">Belongs to the LysR transcriptional regulatory family.</text>
</comment>
<keyword evidence="4" id="KW-0804">Transcription</keyword>
<evidence type="ECO:0000256" key="2">
    <source>
        <dbReference type="ARBA" id="ARBA00023015"/>
    </source>
</evidence>
<dbReference type="RefSeq" id="WP_094377933.1">
    <property type="nucleotide sequence ID" value="NZ_NOKA02000030.1"/>
</dbReference>
<dbReference type="GO" id="GO:0003700">
    <property type="term" value="F:DNA-binding transcription factor activity"/>
    <property type="evidence" value="ECO:0007669"/>
    <property type="project" value="InterPro"/>
</dbReference>
<accession>A0A255IAB4</accession>